<sequence>MEDNKASGLWKWLVGLLVVCNMALIAIIWFKPQPGYSGGSEREEHHGRGGKRMMAFDGDLNLSKEQQAKFDAIVAEQHAHVDSLKRLARDVRTQFFNNISVAAPDAAEMTRLSNDLGNYHRLIELQTYNSFREIRSILTDVQKQKFDTITRDVLTRLPEQPRFRGDGMGPAERRRHERGESEQEEQEEHEGGEEHEHRGPPPGDRDGDDGPPPTKK</sequence>
<name>A0A2S7SZA4_9BACT</name>
<reference evidence="3 4" key="1">
    <citation type="submission" date="2018-01" db="EMBL/GenBank/DDBJ databases">
        <title>A novel member of the phylum Bacteroidetes isolated from glacier ice.</title>
        <authorList>
            <person name="Liu Q."/>
            <person name="Xin Y.-H."/>
        </authorList>
    </citation>
    <scope>NUCLEOTIDE SEQUENCE [LARGE SCALE GENOMIC DNA]</scope>
    <source>
        <strain evidence="3 4">RB1R16</strain>
    </source>
</reference>
<feature type="transmembrane region" description="Helical" evidence="2">
    <location>
        <begin position="12"/>
        <end position="30"/>
    </location>
</feature>
<evidence type="ECO:0000313" key="3">
    <source>
        <dbReference type="EMBL" id="PQJ12283.1"/>
    </source>
</evidence>
<comment type="caution">
    <text evidence="3">The sequence shown here is derived from an EMBL/GenBank/DDBJ whole genome shotgun (WGS) entry which is preliminary data.</text>
</comment>
<evidence type="ECO:0008006" key="5">
    <source>
        <dbReference type="Google" id="ProtNLM"/>
    </source>
</evidence>
<dbReference type="AlphaFoldDB" id="A0A2S7SZA4"/>
<gene>
    <name evidence="3" type="ORF">CJD36_000555</name>
</gene>
<keyword evidence="2" id="KW-0472">Membrane</keyword>
<dbReference type="Pfam" id="PF13801">
    <property type="entry name" value="Metal_resist"/>
    <property type="match status" value="1"/>
</dbReference>
<feature type="compositionally biased region" description="Basic and acidic residues" evidence="1">
    <location>
        <begin position="192"/>
        <end position="205"/>
    </location>
</feature>
<dbReference type="Proteomes" id="UP000239872">
    <property type="component" value="Unassembled WGS sequence"/>
</dbReference>
<evidence type="ECO:0000313" key="4">
    <source>
        <dbReference type="Proteomes" id="UP000239872"/>
    </source>
</evidence>
<dbReference type="EMBL" id="PPSL01000001">
    <property type="protein sequence ID" value="PQJ12283.1"/>
    <property type="molecule type" value="Genomic_DNA"/>
</dbReference>
<keyword evidence="4" id="KW-1185">Reference proteome</keyword>
<evidence type="ECO:0000256" key="1">
    <source>
        <dbReference type="SAM" id="MobiDB-lite"/>
    </source>
</evidence>
<feature type="region of interest" description="Disordered" evidence="1">
    <location>
        <begin position="157"/>
        <end position="216"/>
    </location>
</feature>
<dbReference type="RefSeq" id="WP_105037167.1">
    <property type="nucleotide sequence ID" value="NZ_PPSL01000001.1"/>
</dbReference>
<evidence type="ECO:0000256" key="2">
    <source>
        <dbReference type="SAM" id="Phobius"/>
    </source>
</evidence>
<protein>
    <recommendedName>
        <fullName evidence="5">Periplasmic heavy metal sensor</fullName>
    </recommendedName>
</protein>
<organism evidence="3 4">
    <name type="scientific">Flavipsychrobacter stenotrophus</name>
    <dbReference type="NCBI Taxonomy" id="2077091"/>
    <lineage>
        <taxon>Bacteria</taxon>
        <taxon>Pseudomonadati</taxon>
        <taxon>Bacteroidota</taxon>
        <taxon>Chitinophagia</taxon>
        <taxon>Chitinophagales</taxon>
        <taxon>Chitinophagaceae</taxon>
        <taxon>Flavipsychrobacter</taxon>
    </lineage>
</organism>
<dbReference type="Gene3D" id="1.20.120.1490">
    <property type="match status" value="1"/>
</dbReference>
<keyword evidence="2" id="KW-0812">Transmembrane</keyword>
<keyword evidence="2" id="KW-1133">Transmembrane helix</keyword>
<proteinExistence type="predicted"/>
<accession>A0A2S7SZA4</accession>
<dbReference type="InterPro" id="IPR025961">
    <property type="entry name" value="Metal_resist"/>
</dbReference>
<feature type="compositionally biased region" description="Acidic residues" evidence="1">
    <location>
        <begin position="182"/>
        <end position="191"/>
    </location>
</feature>
<feature type="compositionally biased region" description="Basic and acidic residues" evidence="1">
    <location>
        <begin position="157"/>
        <end position="181"/>
    </location>
</feature>